<accession>A0A6C0H772</accession>
<reference evidence="1" key="1">
    <citation type="journal article" date="2020" name="Nature">
        <title>Giant virus diversity and host interactions through global metagenomics.</title>
        <authorList>
            <person name="Schulz F."/>
            <person name="Roux S."/>
            <person name="Paez-Espino D."/>
            <person name="Jungbluth S."/>
            <person name="Walsh D.A."/>
            <person name="Denef V.J."/>
            <person name="McMahon K.D."/>
            <person name="Konstantinidis K.T."/>
            <person name="Eloe-Fadrosh E.A."/>
            <person name="Kyrpides N.C."/>
            <person name="Woyke T."/>
        </authorList>
    </citation>
    <scope>NUCLEOTIDE SEQUENCE</scope>
    <source>
        <strain evidence="1">GVMAG-M-3300023179-71</strain>
    </source>
</reference>
<organism evidence="1">
    <name type="scientific">viral metagenome</name>
    <dbReference type="NCBI Taxonomy" id="1070528"/>
    <lineage>
        <taxon>unclassified sequences</taxon>
        <taxon>metagenomes</taxon>
        <taxon>organismal metagenomes</taxon>
    </lineage>
</organism>
<protein>
    <submittedName>
        <fullName evidence="1">Uncharacterized protein</fullName>
    </submittedName>
</protein>
<sequence>MDETINEQIILTEDELNKIGKYIYDYDFYDDILENYEPFQFTKSYMGNNLTFSIEYAYTKDKNYVLYFNNNKLMLYNNLTELFNEVNTFENIFVYYNNTVITKSEYDAIMIELNDENMIKKNADDVKEIVKRLCKK</sequence>
<dbReference type="InterPro" id="IPR036226">
    <property type="entry name" value="LipOase_C_sf"/>
</dbReference>
<dbReference type="EMBL" id="MN739886">
    <property type="protein sequence ID" value="QHT76005.1"/>
    <property type="molecule type" value="Genomic_DNA"/>
</dbReference>
<dbReference type="SUPFAM" id="SSF48484">
    <property type="entry name" value="Lipoxigenase"/>
    <property type="match status" value="1"/>
</dbReference>
<proteinExistence type="predicted"/>
<name>A0A6C0H772_9ZZZZ</name>
<dbReference type="AlphaFoldDB" id="A0A6C0H772"/>
<evidence type="ECO:0000313" key="1">
    <source>
        <dbReference type="EMBL" id="QHT76005.1"/>
    </source>
</evidence>